<feature type="region of interest" description="Disordered" evidence="1">
    <location>
        <begin position="1"/>
        <end position="62"/>
    </location>
</feature>
<protein>
    <submittedName>
        <fullName evidence="2">Uncharacterized protein</fullName>
    </submittedName>
</protein>
<dbReference type="Proteomes" id="UP000235392">
    <property type="component" value="Unassembled WGS sequence"/>
</dbReference>
<name>A0A2N5V6E3_9BASI</name>
<feature type="compositionally biased region" description="Low complexity" evidence="1">
    <location>
        <begin position="103"/>
        <end position="113"/>
    </location>
</feature>
<feature type="compositionally biased region" description="Pro residues" evidence="1">
    <location>
        <begin position="177"/>
        <end position="189"/>
    </location>
</feature>
<dbReference type="EMBL" id="PGCI01000047">
    <property type="protein sequence ID" value="PLW45574.1"/>
    <property type="molecule type" value="Genomic_DNA"/>
</dbReference>
<evidence type="ECO:0000256" key="1">
    <source>
        <dbReference type="SAM" id="MobiDB-lite"/>
    </source>
</evidence>
<gene>
    <name evidence="2" type="ORF">PCASD_06259</name>
</gene>
<organism evidence="2 3">
    <name type="scientific">Puccinia coronata f. sp. avenae</name>
    <dbReference type="NCBI Taxonomy" id="200324"/>
    <lineage>
        <taxon>Eukaryota</taxon>
        <taxon>Fungi</taxon>
        <taxon>Dikarya</taxon>
        <taxon>Basidiomycota</taxon>
        <taxon>Pucciniomycotina</taxon>
        <taxon>Pucciniomycetes</taxon>
        <taxon>Pucciniales</taxon>
        <taxon>Pucciniaceae</taxon>
        <taxon>Puccinia</taxon>
    </lineage>
</organism>
<feature type="compositionally biased region" description="Polar residues" evidence="1">
    <location>
        <begin position="114"/>
        <end position="162"/>
    </location>
</feature>
<accession>A0A2N5V6E3</accession>
<dbReference type="AlphaFoldDB" id="A0A2N5V6E3"/>
<comment type="caution">
    <text evidence="2">The sequence shown here is derived from an EMBL/GenBank/DDBJ whole genome shotgun (WGS) entry which is preliminary data.</text>
</comment>
<feature type="compositionally biased region" description="Low complexity" evidence="1">
    <location>
        <begin position="26"/>
        <end position="43"/>
    </location>
</feature>
<feature type="compositionally biased region" description="Pro residues" evidence="1">
    <location>
        <begin position="212"/>
        <end position="224"/>
    </location>
</feature>
<sequence>MQLQPPPAVPPRPFKTNKITTTLKLPNSNSKSPSTSTSPSTSPSPSPSQLAPGNITPTTTITTTTHGLGLLISQPTHTQNHSALTTPRSHNYYHLRSTPLTPPIQQQRLPQLPNSHSPLSAVSRRTSLNSNSPFKPNPAQQYYHQKSPILNSKPSNKQPLLPNNNNNNNNNHLKSPTPQPPPPPPPPPRPRPRSHTTANNHSNPFQTTPLPEKTPPPKPPPKPPKLIHHSPTNPSSAQIPDRVPHPVGPREWTPINNNNVNSPTHRSAHSKDSHSINKYFITPHHPPPPPSDTPASHTRPFAPPAQPQPPPPPPPLFQSKREPQSPLHSVWVSPLAH</sequence>
<feature type="compositionally biased region" description="Pro residues" evidence="1">
    <location>
        <begin position="1"/>
        <end position="13"/>
    </location>
</feature>
<evidence type="ECO:0000313" key="2">
    <source>
        <dbReference type="EMBL" id="PLW45574.1"/>
    </source>
</evidence>
<feature type="compositionally biased region" description="Polar residues" evidence="1">
    <location>
        <begin position="254"/>
        <end position="265"/>
    </location>
</feature>
<feature type="region of interest" description="Disordered" evidence="1">
    <location>
        <begin position="93"/>
        <end position="337"/>
    </location>
</feature>
<evidence type="ECO:0000313" key="3">
    <source>
        <dbReference type="Proteomes" id="UP000235392"/>
    </source>
</evidence>
<reference evidence="2 3" key="1">
    <citation type="submission" date="2017-11" db="EMBL/GenBank/DDBJ databases">
        <title>De novo assembly and phasing of dikaryotic genomes from two isolates of Puccinia coronata f. sp. avenae, the causal agent of oat crown rust.</title>
        <authorList>
            <person name="Miller M.E."/>
            <person name="Zhang Y."/>
            <person name="Omidvar V."/>
            <person name="Sperschneider J."/>
            <person name="Schwessinger B."/>
            <person name="Raley C."/>
            <person name="Palmer J.M."/>
            <person name="Garnica D."/>
            <person name="Upadhyaya N."/>
            <person name="Rathjen J."/>
            <person name="Taylor J.M."/>
            <person name="Park R.F."/>
            <person name="Dodds P.N."/>
            <person name="Hirsch C.D."/>
            <person name="Kianian S.F."/>
            <person name="Figueroa M."/>
        </authorList>
    </citation>
    <scope>NUCLEOTIDE SEQUENCE [LARGE SCALE GENOMIC DNA]</scope>
    <source>
        <strain evidence="2">12SD80</strain>
    </source>
</reference>
<proteinExistence type="predicted"/>
<feature type="compositionally biased region" description="Polar residues" evidence="1">
    <location>
        <begin position="195"/>
        <end position="206"/>
    </location>
</feature>
<feature type="compositionally biased region" description="Pro residues" evidence="1">
    <location>
        <begin position="301"/>
        <end position="316"/>
    </location>
</feature>